<organism evidence="1 2">
    <name type="scientific">Pelotomaculum schinkii</name>
    <dbReference type="NCBI Taxonomy" id="78350"/>
    <lineage>
        <taxon>Bacteria</taxon>
        <taxon>Bacillati</taxon>
        <taxon>Bacillota</taxon>
        <taxon>Clostridia</taxon>
        <taxon>Eubacteriales</taxon>
        <taxon>Desulfotomaculaceae</taxon>
        <taxon>Pelotomaculum</taxon>
    </lineage>
</organism>
<dbReference type="Pfam" id="PF04255">
    <property type="entry name" value="DUF433"/>
    <property type="match status" value="1"/>
</dbReference>
<dbReference type="RefSeq" id="WP_243120604.1">
    <property type="nucleotide sequence ID" value="NZ_QFGA01000001.1"/>
</dbReference>
<dbReference type="InterPro" id="IPR007367">
    <property type="entry name" value="DUF433"/>
</dbReference>
<dbReference type="InterPro" id="IPR036388">
    <property type="entry name" value="WH-like_DNA-bd_sf"/>
</dbReference>
<protein>
    <recommendedName>
        <fullName evidence="3">DUF433 domain-containing protein</fullName>
    </recommendedName>
</protein>
<sequence>MSLLKRITTDPEVCHGAACIAGTRIPVSVILDNLAAGSSREEILKNYPSLSPADIDATLAYAALLAKEEHLAL</sequence>
<dbReference type="Proteomes" id="UP000298324">
    <property type="component" value="Unassembled WGS sequence"/>
</dbReference>
<keyword evidence="2" id="KW-1185">Reference proteome</keyword>
<evidence type="ECO:0000313" key="2">
    <source>
        <dbReference type="Proteomes" id="UP000298324"/>
    </source>
</evidence>
<name>A0A4Y7RH77_9FIRM</name>
<reference evidence="1 2" key="1">
    <citation type="journal article" date="2018" name="Environ. Microbiol.">
        <title>Novel energy conservation strategies and behaviour of Pelotomaculum schinkii driving syntrophic propionate catabolism.</title>
        <authorList>
            <person name="Hidalgo-Ahumada C.A.P."/>
            <person name="Nobu M.K."/>
            <person name="Narihiro T."/>
            <person name="Tamaki H."/>
            <person name="Liu W.T."/>
            <person name="Kamagata Y."/>
            <person name="Stams A.J.M."/>
            <person name="Imachi H."/>
            <person name="Sousa D.Z."/>
        </authorList>
    </citation>
    <scope>NUCLEOTIDE SEQUENCE [LARGE SCALE GENOMIC DNA]</scope>
    <source>
        <strain evidence="1 2">HH</strain>
    </source>
</reference>
<gene>
    <name evidence="1" type="ORF">Psch_01731</name>
</gene>
<comment type="caution">
    <text evidence="1">The sequence shown here is derived from an EMBL/GenBank/DDBJ whole genome shotgun (WGS) entry which is preliminary data.</text>
</comment>
<dbReference type="SUPFAM" id="SSF46689">
    <property type="entry name" value="Homeodomain-like"/>
    <property type="match status" value="1"/>
</dbReference>
<dbReference type="PANTHER" id="PTHR34849:SF3">
    <property type="entry name" value="SSR2962 PROTEIN"/>
    <property type="match status" value="1"/>
</dbReference>
<dbReference type="AlphaFoldDB" id="A0A4Y7RH77"/>
<dbReference type="PANTHER" id="PTHR34849">
    <property type="entry name" value="SSL5025 PROTEIN"/>
    <property type="match status" value="1"/>
</dbReference>
<proteinExistence type="predicted"/>
<dbReference type="EMBL" id="QFGA01000001">
    <property type="protein sequence ID" value="TEB08176.1"/>
    <property type="molecule type" value="Genomic_DNA"/>
</dbReference>
<evidence type="ECO:0000313" key="1">
    <source>
        <dbReference type="EMBL" id="TEB08176.1"/>
    </source>
</evidence>
<evidence type="ECO:0008006" key="3">
    <source>
        <dbReference type="Google" id="ProtNLM"/>
    </source>
</evidence>
<dbReference type="InterPro" id="IPR009057">
    <property type="entry name" value="Homeodomain-like_sf"/>
</dbReference>
<accession>A0A4Y7RH77</accession>
<dbReference type="Gene3D" id="1.10.10.10">
    <property type="entry name" value="Winged helix-like DNA-binding domain superfamily/Winged helix DNA-binding domain"/>
    <property type="match status" value="1"/>
</dbReference>